<evidence type="ECO:0000313" key="10">
    <source>
        <dbReference type="EMBL" id="MDV6227147.1"/>
    </source>
</evidence>
<accession>A0ABU4ALL6</accession>
<comment type="function">
    <text evidence="5">A flexible structure which links the flagellar filament to the drive apparatus in the basal body.</text>
</comment>
<dbReference type="NCBIfam" id="TIGR03506">
    <property type="entry name" value="FlgEFG_subfam"/>
    <property type="match status" value="2"/>
</dbReference>
<sequence length="689" mass="71173">MRTAVSGMSAQSTRLGTVADNIANSGTSGYKRASTEFSSMVMPNTGTGYTSGGVSSSVRYAISSEGVLSYTTSATDLAISGNGFFVVSDKNGAPSLTRAGAFVPDSNGYLVNAAGYRLMGYDYANGVPAPTANGYAGLVPVSLRQDELMSAPSTYARFDLNVPAEAQTNGTAVSGTPPSENGPYTAYSYRTSFAHGGPLGGLAGDVYYTKVADNTWEVTVFARDQSSPAGFPYPLPTPGLTATTTLTMDPTTGAITGGNPLVTLYPGGEPLGIDLSGVTQNAAPAGAPGYRPHMNLASNTPAVAPGDQRPSDNDPASIFHIRQQMSGYTGLGAPVNIDAYYTKVGPDTWEASFFDSALAGPLGFPYGTAGDPPLATTTLEFDPVTGALVSGSPASIPLGGGDTFVIDYTDMVSLDDSHPDWDDELGSIAVNLNLSPFTPVLEPYIAGLTPANNAPNSAFTNKTSFVAYDNLGGEVLLDVYLTKGPDNHWEVTVFNRADASAHGSFPYGAPGSAPLATGLVEFDANSGQLIDGGLLTVPVPNGAELTLDMTSMTRLAAPFTVHDMSANGTSPAAASDYTISDDGILYADYGENGLVPLYRLALATVQSPDQMSVHSGNIFRPSADSGDVLLGFAGAGGYGEVVSGALENSNVDLAEELTSMIEAQRSYTANSKVFQAGSELMDILANLKR</sequence>
<protein>
    <recommendedName>
        <fullName evidence="3 5">Flagellar hook protein FlgE</fullName>
    </recommendedName>
</protein>
<evidence type="ECO:0000259" key="9">
    <source>
        <dbReference type="Pfam" id="PF22692"/>
    </source>
</evidence>
<feature type="domain" description="Flagellar basal-body/hook protein C-terminal" evidence="7">
    <location>
        <begin position="643"/>
        <end position="687"/>
    </location>
</feature>
<dbReference type="Pfam" id="PF22692">
    <property type="entry name" value="LlgE_F_G_D1"/>
    <property type="match status" value="1"/>
</dbReference>
<dbReference type="Gene3D" id="2.60.98.20">
    <property type="entry name" value="Flagellar hook protein FlgE"/>
    <property type="match status" value="3"/>
</dbReference>
<evidence type="ECO:0000259" key="6">
    <source>
        <dbReference type="Pfam" id="PF00460"/>
    </source>
</evidence>
<organism evidence="10 11">
    <name type="scientific">Nitratireductor aquimarinus</name>
    <dbReference type="NCBI Taxonomy" id="889300"/>
    <lineage>
        <taxon>Bacteria</taxon>
        <taxon>Pseudomonadati</taxon>
        <taxon>Pseudomonadota</taxon>
        <taxon>Alphaproteobacteria</taxon>
        <taxon>Hyphomicrobiales</taxon>
        <taxon>Phyllobacteriaceae</taxon>
        <taxon>Nitratireductor</taxon>
    </lineage>
</organism>
<keyword evidence="10" id="KW-0966">Cell projection</keyword>
<dbReference type="Proteomes" id="UP001185659">
    <property type="component" value="Unassembled WGS sequence"/>
</dbReference>
<dbReference type="InterPro" id="IPR053967">
    <property type="entry name" value="LlgE_F_G-like_D1"/>
</dbReference>
<evidence type="ECO:0000256" key="2">
    <source>
        <dbReference type="ARBA" id="ARBA00009677"/>
    </source>
</evidence>
<evidence type="ECO:0000256" key="3">
    <source>
        <dbReference type="ARBA" id="ARBA00019015"/>
    </source>
</evidence>
<dbReference type="RefSeq" id="WP_317561501.1">
    <property type="nucleotide sequence ID" value="NZ_JAWLIP010000005.1"/>
</dbReference>
<proteinExistence type="inferred from homology"/>
<comment type="subcellular location">
    <subcellularLocation>
        <location evidence="1 5">Bacterial flagellum basal body</location>
    </subcellularLocation>
</comment>
<dbReference type="SUPFAM" id="SSF117143">
    <property type="entry name" value="Flagellar hook protein flgE"/>
    <property type="match status" value="3"/>
</dbReference>
<feature type="domain" description="Flagellar hook protein FlgE D2" evidence="8">
    <location>
        <begin position="450"/>
        <end position="568"/>
    </location>
</feature>
<evidence type="ECO:0000256" key="4">
    <source>
        <dbReference type="ARBA" id="ARBA00023143"/>
    </source>
</evidence>
<feature type="domain" description="Flagellar hook protein FlgE/F/G-like D1" evidence="9">
    <location>
        <begin position="78"/>
        <end position="134"/>
    </location>
</feature>
<evidence type="ECO:0000313" key="11">
    <source>
        <dbReference type="Proteomes" id="UP001185659"/>
    </source>
</evidence>
<dbReference type="InterPro" id="IPR001444">
    <property type="entry name" value="Flag_bb_rod_N"/>
</dbReference>
<dbReference type="EMBL" id="JAWLIP010000005">
    <property type="protein sequence ID" value="MDV6227147.1"/>
    <property type="molecule type" value="Genomic_DNA"/>
</dbReference>
<comment type="caution">
    <text evidence="10">The sequence shown here is derived from an EMBL/GenBank/DDBJ whole genome shotgun (WGS) entry which is preliminary data.</text>
</comment>
<name>A0ABU4ALL6_9HYPH</name>
<evidence type="ECO:0000256" key="1">
    <source>
        <dbReference type="ARBA" id="ARBA00004117"/>
    </source>
</evidence>
<dbReference type="InterPro" id="IPR037925">
    <property type="entry name" value="FlgE/F/G-like"/>
</dbReference>
<dbReference type="InterPro" id="IPR011491">
    <property type="entry name" value="FlgE_D2"/>
</dbReference>
<dbReference type="Pfam" id="PF06429">
    <property type="entry name" value="Flg_bbr_C"/>
    <property type="match status" value="1"/>
</dbReference>
<dbReference type="PANTHER" id="PTHR30435">
    <property type="entry name" value="FLAGELLAR PROTEIN"/>
    <property type="match status" value="1"/>
</dbReference>
<dbReference type="Pfam" id="PF07559">
    <property type="entry name" value="FlgE_D2"/>
    <property type="match status" value="1"/>
</dbReference>
<dbReference type="InterPro" id="IPR010930">
    <property type="entry name" value="Flg_bb/hook_C_dom"/>
</dbReference>
<evidence type="ECO:0000259" key="7">
    <source>
        <dbReference type="Pfam" id="PF06429"/>
    </source>
</evidence>
<dbReference type="InterPro" id="IPR020013">
    <property type="entry name" value="Flagellar_FlgE/F/G"/>
</dbReference>
<comment type="similarity">
    <text evidence="2 5">Belongs to the flagella basal body rod proteins family.</text>
</comment>
<feature type="domain" description="Flagellar basal body rod protein N-terminal" evidence="6">
    <location>
        <begin position="1"/>
        <end position="31"/>
    </location>
</feature>
<evidence type="ECO:0000259" key="8">
    <source>
        <dbReference type="Pfam" id="PF07559"/>
    </source>
</evidence>
<gene>
    <name evidence="10" type="ORF">R2G56_12685</name>
</gene>
<keyword evidence="10" id="KW-0282">Flagellum</keyword>
<keyword evidence="10" id="KW-0969">Cilium</keyword>
<dbReference type="InterPro" id="IPR037058">
    <property type="entry name" value="Falgellar_hook_FlgE_sf"/>
</dbReference>
<keyword evidence="4 5" id="KW-0975">Bacterial flagellum</keyword>
<dbReference type="PANTHER" id="PTHR30435:SF1">
    <property type="entry name" value="FLAGELLAR HOOK PROTEIN FLGE"/>
    <property type="match status" value="1"/>
</dbReference>
<reference evidence="10 11" key="1">
    <citation type="submission" date="2023-10" db="EMBL/GenBank/DDBJ databases">
        <authorList>
            <person name="Venkata Ramana C."/>
            <person name="Sasikala C."/>
            <person name="Dhurka M."/>
        </authorList>
    </citation>
    <scope>NUCLEOTIDE SEQUENCE [LARGE SCALE GENOMIC DNA]</scope>
    <source>
        <strain evidence="10 11">KCTC 32151</strain>
    </source>
</reference>
<dbReference type="Pfam" id="PF00460">
    <property type="entry name" value="Flg_bb_rod"/>
    <property type="match status" value="1"/>
</dbReference>
<evidence type="ECO:0000256" key="5">
    <source>
        <dbReference type="RuleBase" id="RU362116"/>
    </source>
</evidence>
<keyword evidence="11" id="KW-1185">Reference proteome</keyword>